<dbReference type="GeneID" id="105052948"/>
<dbReference type="Proteomes" id="UP000504607">
    <property type="component" value="Chromosome 1"/>
</dbReference>
<gene>
    <name evidence="3" type="primary">LOC105052948</name>
</gene>
<organism evidence="2 3">
    <name type="scientific">Elaeis guineensis var. tenera</name>
    <name type="common">Oil palm</name>
    <dbReference type="NCBI Taxonomy" id="51953"/>
    <lineage>
        <taxon>Eukaryota</taxon>
        <taxon>Viridiplantae</taxon>
        <taxon>Streptophyta</taxon>
        <taxon>Embryophyta</taxon>
        <taxon>Tracheophyta</taxon>
        <taxon>Spermatophyta</taxon>
        <taxon>Magnoliopsida</taxon>
        <taxon>Liliopsida</taxon>
        <taxon>Arecaceae</taxon>
        <taxon>Arecoideae</taxon>
        <taxon>Cocoseae</taxon>
        <taxon>Elaeidinae</taxon>
        <taxon>Elaeis</taxon>
    </lineage>
</organism>
<dbReference type="PANTHER" id="PTHR44586">
    <property type="entry name" value="F-BOX DOMAIN CONTAINING PROTEIN, EXPRESSED"/>
    <property type="match status" value="1"/>
</dbReference>
<dbReference type="RefSeq" id="XP_010932238.1">
    <property type="nucleotide sequence ID" value="XM_010933936.1"/>
</dbReference>
<reference evidence="3" key="1">
    <citation type="submission" date="2025-08" db="UniProtKB">
        <authorList>
            <consortium name="RefSeq"/>
        </authorList>
    </citation>
    <scope>IDENTIFICATION</scope>
</reference>
<dbReference type="OrthoDB" id="1023001at2759"/>
<dbReference type="SUPFAM" id="SSF81383">
    <property type="entry name" value="F-box domain"/>
    <property type="match status" value="1"/>
</dbReference>
<dbReference type="InterPro" id="IPR001810">
    <property type="entry name" value="F-box_dom"/>
</dbReference>
<dbReference type="Gene3D" id="1.20.1280.50">
    <property type="match status" value="1"/>
</dbReference>
<dbReference type="InParanoid" id="A0A6I9RTC4"/>
<accession>A0A6I9RTC4</accession>
<sequence>MRAEVDRYTRLPPEILELILRRLALTDCLRFASVCTSWRLALSECRLLPPRHPPWLMYGGAPAGSRRSLACYSLFEGRHIELQLPAGYESSHIAGTSAGWLIMSSDAERRITLLNPVSKVQIELPSNLHPSHHPGFKFFEDTPVGAKRNICTHWKAALSSVPTASNCIVAVKGTDGVLIWCRVGDSEWRVFDDGLRVYSDVIFHRGRLYAAGVRGEVVVVGFDEA</sequence>
<dbReference type="SMART" id="SM00256">
    <property type="entry name" value="FBOX"/>
    <property type="match status" value="1"/>
</dbReference>
<name>A0A6I9RTC4_ELAGV</name>
<evidence type="ECO:0000313" key="2">
    <source>
        <dbReference type="Proteomes" id="UP000504607"/>
    </source>
</evidence>
<dbReference type="PANTHER" id="PTHR44586:SF25">
    <property type="entry name" value="(WILD MALAYSIAN BANANA) HYPOTHETICAL PROTEIN"/>
    <property type="match status" value="1"/>
</dbReference>
<keyword evidence="2" id="KW-1185">Reference proteome</keyword>
<evidence type="ECO:0000259" key="1">
    <source>
        <dbReference type="PROSITE" id="PS50181"/>
    </source>
</evidence>
<dbReference type="InterPro" id="IPR036047">
    <property type="entry name" value="F-box-like_dom_sf"/>
</dbReference>
<dbReference type="InterPro" id="IPR005174">
    <property type="entry name" value="KIB1-4_b-propeller"/>
</dbReference>
<proteinExistence type="predicted"/>
<dbReference type="AlphaFoldDB" id="A0A6I9RTC4"/>
<dbReference type="Pfam" id="PF03478">
    <property type="entry name" value="Beta-prop_KIB1-4"/>
    <property type="match status" value="1"/>
</dbReference>
<dbReference type="CDD" id="cd09917">
    <property type="entry name" value="F-box_SF"/>
    <property type="match status" value="1"/>
</dbReference>
<evidence type="ECO:0000313" key="3">
    <source>
        <dbReference type="RefSeq" id="XP_010932238.1"/>
    </source>
</evidence>
<protein>
    <submittedName>
        <fullName evidence="3">F-box protein SKIP23-like</fullName>
    </submittedName>
</protein>
<dbReference type="PROSITE" id="PS50181">
    <property type="entry name" value="FBOX"/>
    <property type="match status" value="1"/>
</dbReference>
<dbReference type="KEGG" id="egu:105052948"/>
<dbReference type="Pfam" id="PF00646">
    <property type="entry name" value="F-box"/>
    <property type="match status" value="1"/>
</dbReference>
<feature type="domain" description="F-box" evidence="1">
    <location>
        <begin position="5"/>
        <end position="58"/>
    </location>
</feature>